<proteinExistence type="predicted"/>
<evidence type="ECO:0000313" key="1">
    <source>
        <dbReference type="EMBL" id="PHG98866.1"/>
    </source>
</evidence>
<accession>A0ABX4K1Y3</accession>
<sequence length="80" mass="9334">MLENWYALAVAIMKEITVEEAFELYENGFINKRKKITKAEAEEIYNLRKIYTPKELGKLLNKSDSSICHIVTKYKEGLYG</sequence>
<dbReference type="EMBL" id="PDLH01000005">
    <property type="protein sequence ID" value="PHH02054.1"/>
    <property type="molecule type" value="Genomic_DNA"/>
</dbReference>
<reference evidence="1 3" key="1">
    <citation type="submission" date="2017-09" db="EMBL/GenBank/DDBJ databases">
        <title>FDA dAtabase for Regulatory Grade micrObial Sequences (FDA-ARGOS): Supporting development and validation of Infectious Disease Dx tests.</title>
        <authorList>
            <person name="Kerrigan L."/>
            <person name="Long C."/>
            <person name="Tallon L.J."/>
            <person name="Sadzewicz L."/>
            <person name="Ott S."/>
            <person name="Zhao X."/>
            <person name="Nagaraj S."/>
            <person name="Vavikolanu K."/>
            <person name="Aluvathingal J."/>
            <person name="Nadendla S."/>
            <person name="Sichtig H."/>
        </authorList>
    </citation>
    <scope>NUCLEOTIDE SEQUENCE [LARGE SCALE GENOMIC DNA]</scope>
    <source>
        <strain evidence="1 3">FDAARGOS_423</strain>
    </source>
</reference>
<comment type="caution">
    <text evidence="1">The sequence shown here is derived from an EMBL/GenBank/DDBJ whole genome shotgun (WGS) entry which is preliminary data.</text>
</comment>
<dbReference type="Proteomes" id="UP000223854">
    <property type="component" value="Unassembled WGS sequence"/>
</dbReference>
<gene>
    <name evidence="2" type="ORF">CRX47_00405</name>
    <name evidence="1" type="ORF">CRX47_03045</name>
</gene>
<evidence type="ECO:0000313" key="2">
    <source>
        <dbReference type="EMBL" id="PHH02054.1"/>
    </source>
</evidence>
<dbReference type="EMBL" id="PDLH01000007">
    <property type="protein sequence ID" value="PHG98866.1"/>
    <property type="molecule type" value="Genomic_DNA"/>
</dbReference>
<evidence type="ECO:0000313" key="3">
    <source>
        <dbReference type="Proteomes" id="UP000223854"/>
    </source>
</evidence>
<protein>
    <submittedName>
        <fullName evidence="1">Uncharacterized protein</fullName>
    </submittedName>
</protein>
<name>A0ABX4K1Y3_CLOSG</name>
<organism evidence="1 3">
    <name type="scientific">Clostridium sporogenes</name>
    <dbReference type="NCBI Taxonomy" id="1509"/>
    <lineage>
        <taxon>Bacteria</taxon>
        <taxon>Bacillati</taxon>
        <taxon>Bacillota</taxon>
        <taxon>Clostridia</taxon>
        <taxon>Eubacteriales</taxon>
        <taxon>Clostridiaceae</taxon>
        <taxon>Clostridium</taxon>
    </lineage>
</organism>
<dbReference type="RefSeq" id="WP_098926840.1">
    <property type="nucleotide sequence ID" value="NZ_CBCRVC010000006.1"/>
</dbReference>
<keyword evidence="3" id="KW-1185">Reference proteome</keyword>